<name>A0A7J6UDV8_PEROL</name>
<dbReference type="AlphaFoldDB" id="A0A7J6UDV8"/>
<dbReference type="Proteomes" id="UP000553632">
    <property type="component" value="Unassembled WGS sequence"/>
</dbReference>
<sequence length="232" mass="25965">MSPGWEGGYGRTTPTVWMVDYPPLCRWRETRCWHRGQFGETTKSSWFSGGFAQIDTERLSVQISGRRRCVAKVFVKSEIFDNRLAYSVDARSLEQDDSRSAGHGEQTEDPLERTMRLQRKYLRSKIPISGPNPLPALCRVIGTAVFLFLMIFASASSYTRSTQWLGNTLCMRTVDGDAIVSNPSVYSSWIRPRGGTIIAGISLTTTLAEAAGHPTVCILVCWVIDFGPRFVK</sequence>
<gene>
    <name evidence="1" type="ORF">FOZ63_030812</name>
</gene>
<accession>A0A7J6UDV8</accession>
<feature type="non-terminal residue" evidence="1">
    <location>
        <position position="232"/>
    </location>
</feature>
<organism evidence="1 2">
    <name type="scientific">Perkinsus olseni</name>
    <name type="common">Perkinsus atlanticus</name>
    <dbReference type="NCBI Taxonomy" id="32597"/>
    <lineage>
        <taxon>Eukaryota</taxon>
        <taxon>Sar</taxon>
        <taxon>Alveolata</taxon>
        <taxon>Perkinsozoa</taxon>
        <taxon>Perkinsea</taxon>
        <taxon>Perkinsida</taxon>
        <taxon>Perkinsidae</taxon>
        <taxon>Perkinsus</taxon>
    </lineage>
</organism>
<protein>
    <submittedName>
        <fullName evidence="1">Uncharacterized protein</fullName>
    </submittedName>
</protein>
<keyword evidence="2" id="KW-1185">Reference proteome</keyword>
<evidence type="ECO:0000313" key="1">
    <source>
        <dbReference type="EMBL" id="KAF4755410.1"/>
    </source>
</evidence>
<reference evidence="1 2" key="1">
    <citation type="submission" date="2020-04" db="EMBL/GenBank/DDBJ databases">
        <title>Perkinsus olseni comparative genomics.</title>
        <authorList>
            <person name="Bogema D.R."/>
        </authorList>
    </citation>
    <scope>NUCLEOTIDE SEQUENCE [LARGE SCALE GENOMIC DNA]</scope>
    <source>
        <strain evidence="1 2">ATCC PRA-207</strain>
    </source>
</reference>
<proteinExistence type="predicted"/>
<evidence type="ECO:0000313" key="2">
    <source>
        <dbReference type="Proteomes" id="UP000553632"/>
    </source>
</evidence>
<comment type="caution">
    <text evidence="1">The sequence shown here is derived from an EMBL/GenBank/DDBJ whole genome shotgun (WGS) entry which is preliminary data.</text>
</comment>
<dbReference type="EMBL" id="JABANO010004295">
    <property type="protein sequence ID" value="KAF4755410.1"/>
    <property type="molecule type" value="Genomic_DNA"/>
</dbReference>